<reference evidence="2 3" key="1">
    <citation type="submission" date="2018-11" db="EMBL/GenBank/DDBJ databases">
        <authorList>
            <person name="Li F."/>
        </authorList>
    </citation>
    <scope>NUCLEOTIDE SEQUENCE [LARGE SCALE GENOMIC DNA]</scope>
    <source>
        <strain evidence="2 3">Gsoil 097</strain>
    </source>
</reference>
<evidence type="ECO:0000313" key="2">
    <source>
        <dbReference type="EMBL" id="RNL62701.1"/>
    </source>
</evidence>
<dbReference type="OrthoDB" id="9794834at2"/>
<dbReference type="InterPro" id="IPR052345">
    <property type="entry name" value="Rad_response_metalloprotease"/>
</dbReference>
<dbReference type="Pfam" id="PF06114">
    <property type="entry name" value="Peptidase_M78"/>
    <property type="match status" value="1"/>
</dbReference>
<dbReference type="RefSeq" id="WP_123227996.1">
    <property type="nucleotide sequence ID" value="NZ_RJSE01000007.1"/>
</dbReference>
<dbReference type="PANTHER" id="PTHR43236:SF2">
    <property type="entry name" value="BLL0069 PROTEIN"/>
    <property type="match status" value="1"/>
</dbReference>
<proteinExistence type="predicted"/>
<organism evidence="2 3">
    <name type="scientific">Nocardioides marmoriginsengisoli</name>
    <dbReference type="NCBI Taxonomy" id="661483"/>
    <lineage>
        <taxon>Bacteria</taxon>
        <taxon>Bacillati</taxon>
        <taxon>Actinomycetota</taxon>
        <taxon>Actinomycetes</taxon>
        <taxon>Propionibacteriales</taxon>
        <taxon>Nocardioidaceae</taxon>
        <taxon>Nocardioides</taxon>
    </lineage>
</organism>
<protein>
    <submittedName>
        <fullName evidence="2">ImmA/IrrE family metallo-endopeptidase</fullName>
    </submittedName>
</protein>
<dbReference type="Gene3D" id="1.10.10.2910">
    <property type="match status" value="1"/>
</dbReference>
<dbReference type="PANTHER" id="PTHR43236">
    <property type="entry name" value="ANTITOXIN HIGA1"/>
    <property type="match status" value="1"/>
</dbReference>
<gene>
    <name evidence="2" type="ORF">EFK50_13190</name>
</gene>
<evidence type="ECO:0000313" key="3">
    <source>
        <dbReference type="Proteomes" id="UP000267128"/>
    </source>
</evidence>
<dbReference type="Proteomes" id="UP000267128">
    <property type="component" value="Unassembled WGS sequence"/>
</dbReference>
<feature type="domain" description="IrrE N-terminal-like" evidence="1">
    <location>
        <begin position="55"/>
        <end position="158"/>
    </location>
</feature>
<keyword evidence="3" id="KW-1185">Reference proteome</keyword>
<dbReference type="EMBL" id="RJSE01000007">
    <property type="protein sequence ID" value="RNL62701.1"/>
    <property type="molecule type" value="Genomic_DNA"/>
</dbReference>
<name>A0A3N0CHG6_9ACTN</name>
<dbReference type="AlphaFoldDB" id="A0A3N0CHG6"/>
<accession>A0A3N0CHG6</accession>
<evidence type="ECO:0000259" key="1">
    <source>
        <dbReference type="Pfam" id="PF06114"/>
    </source>
</evidence>
<sequence length="262" mass="29225">MINNPLPAGPAPDAAAIAERLRNLARCRSNPDLEEIASVLGVSSIRVDPTLDRLGHTTWTTAGPEIALQANQKATRQRFTLAHELAHIYLGHGRDGAHPHGQPYRDARPEERLADAIAGHLLVPSAEIRRLRDLTPNIADIREAAVRLGVSQAVVVRQLADADSTHHWLLINLKRTDRGGWHFWRVTGRIRGLSDKMRVADTEHPLLDKVPERDVPLQILTQIGDLTVQLQGTGNRRTNLTLMLVDHVRPQREPRRPLASER</sequence>
<dbReference type="InterPro" id="IPR010359">
    <property type="entry name" value="IrrE_HExxH"/>
</dbReference>
<comment type="caution">
    <text evidence="2">The sequence shown here is derived from an EMBL/GenBank/DDBJ whole genome shotgun (WGS) entry which is preliminary data.</text>
</comment>